<dbReference type="AlphaFoldDB" id="A0A2A9D3X6"/>
<dbReference type="EMBL" id="PDJD01000001">
    <property type="protein sequence ID" value="PFG21091.1"/>
    <property type="molecule type" value="Genomic_DNA"/>
</dbReference>
<gene>
    <name evidence="1" type="ORF">ATL40_2711</name>
</gene>
<dbReference type="Proteomes" id="UP000224915">
    <property type="component" value="Unassembled WGS sequence"/>
</dbReference>
<evidence type="ECO:0008006" key="3">
    <source>
        <dbReference type="Google" id="ProtNLM"/>
    </source>
</evidence>
<reference evidence="1 2" key="1">
    <citation type="submission" date="2017-10" db="EMBL/GenBank/DDBJ databases">
        <title>Sequencing the genomes of 1000 actinobacteria strains.</title>
        <authorList>
            <person name="Klenk H.-P."/>
        </authorList>
    </citation>
    <scope>NUCLEOTIDE SEQUENCE [LARGE SCALE GENOMIC DNA]</scope>
    <source>
        <strain evidence="1 2">DSM 21801</strain>
    </source>
</reference>
<protein>
    <recommendedName>
        <fullName evidence="3">HAD superfamily hydrolase (TIGR01484 family)</fullName>
    </recommendedName>
</protein>
<dbReference type="SUPFAM" id="SSF56784">
    <property type="entry name" value="HAD-like"/>
    <property type="match status" value="1"/>
</dbReference>
<dbReference type="RefSeq" id="WP_098469982.1">
    <property type="nucleotide sequence ID" value="NZ_PDJD01000001.1"/>
</dbReference>
<dbReference type="PANTHER" id="PTHR10000:SF8">
    <property type="entry name" value="HAD SUPERFAMILY HYDROLASE-LIKE, TYPE 3"/>
    <property type="match status" value="1"/>
</dbReference>
<dbReference type="SFLD" id="SFLDG01140">
    <property type="entry name" value="C2.B:_Phosphomannomutase_and_P"/>
    <property type="match status" value="1"/>
</dbReference>
<dbReference type="SFLD" id="SFLDS00003">
    <property type="entry name" value="Haloacid_Dehalogenase"/>
    <property type="match status" value="1"/>
</dbReference>
<name>A0A2A9D3X6_9MICO</name>
<dbReference type="GO" id="GO:0016791">
    <property type="term" value="F:phosphatase activity"/>
    <property type="evidence" value="ECO:0007669"/>
    <property type="project" value="TreeGrafter"/>
</dbReference>
<dbReference type="Gene3D" id="3.30.1240.10">
    <property type="match status" value="1"/>
</dbReference>
<organism evidence="1 2">
    <name type="scientific">Serinibacter salmoneus</name>
    <dbReference type="NCBI Taxonomy" id="556530"/>
    <lineage>
        <taxon>Bacteria</taxon>
        <taxon>Bacillati</taxon>
        <taxon>Actinomycetota</taxon>
        <taxon>Actinomycetes</taxon>
        <taxon>Micrococcales</taxon>
        <taxon>Beutenbergiaceae</taxon>
        <taxon>Serinibacter</taxon>
    </lineage>
</organism>
<dbReference type="InterPro" id="IPR023214">
    <property type="entry name" value="HAD_sf"/>
</dbReference>
<evidence type="ECO:0000313" key="2">
    <source>
        <dbReference type="Proteomes" id="UP000224915"/>
    </source>
</evidence>
<dbReference type="InterPro" id="IPR036412">
    <property type="entry name" value="HAD-like_sf"/>
</dbReference>
<proteinExistence type="predicted"/>
<keyword evidence="2" id="KW-1185">Reference proteome</keyword>
<accession>A0A2A9D3X6</accession>
<comment type="caution">
    <text evidence="1">The sequence shown here is derived from an EMBL/GenBank/DDBJ whole genome shotgun (WGS) entry which is preliminary data.</text>
</comment>
<dbReference type="GO" id="GO:0005829">
    <property type="term" value="C:cytosol"/>
    <property type="evidence" value="ECO:0007669"/>
    <property type="project" value="TreeGrafter"/>
</dbReference>
<dbReference type="Pfam" id="PF08282">
    <property type="entry name" value="Hydrolase_3"/>
    <property type="match status" value="1"/>
</dbReference>
<evidence type="ECO:0000313" key="1">
    <source>
        <dbReference type="EMBL" id="PFG21091.1"/>
    </source>
</evidence>
<dbReference type="OrthoDB" id="3180855at2"/>
<dbReference type="GO" id="GO:0000287">
    <property type="term" value="F:magnesium ion binding"/>
    <property type="evidence" value="ECO:0007669"/>
    <property type="project" value="TreeGrafter"/>
</dbReference>
<dbReference type="PANTHER" id="PTHR10000">
    <property type="entry name" value="PHOSPHOSERINE PHOSPHATASE"/>
    <property type="match status" value="1"/>
</dbReference>
<sequence>MAISPTTATREALSAAPRVDPRDIRLITIDLDGTLLDSAKRLDPAFPALHRELVAAGITVVPASGRQVASIQRDVPPVPGTPLTVIGENGAIVVRGEEALATDSVPRDALAHVLDAAEAYQAGGGRCAVVLCGRRSAYVTDHSEEFMRVTAPYYPLLEQVGDLHEVRDDVLKIAVWDPHGSEHGVAQAIVEVPGARTLVSAGVWVDIMSPTADKGHALEALQAELGVGPEQTMAFGDYPNDLGMLARARYSFAMADAHPSVAQAARYRAPSNDDGGVVRTIRTVLGL</sequence>
<dbReference type="Gene3D" id="3.40.50.1000">
    <property type="entry name" value="HAD superfamily/HAD-like"/>
    <property type="match status" value="1"/>
</dbReference>